<dbReference type="AlphaFoldDB" id="A0A1X0NT46"/>
<dbReference type="GeneID" id="39986408"/>
<sequence>MHTSSISSAVGDDAELAAEVHEYLQMIANMQREAEERRCEIETLRRRAAVARCEEEKWHLERNAAAARLAHTTANGLLLQVEYQTLARQQQEAELTVLMLKKQKIQWDAILPSCSNSSHIEKNSCDSNLDNVSDDNNTGSLMDSACVKIPQTLAWALSLWRQLPQSEEWLQELNAATAELFAQLQEDMKTNASSPTECLLGLLPDLNDTERALLSLLTFPFSNKKDTQS</sequence>
<dbReference type="EMBL" id="NBCO01000019">
    <property type="protein sequence ID" value="ORC87886.1"/>
    <property type="molecule type" value="Genomic_DNA"/>
</dbReference>
<accession>A0A1X0NT46</accession>
<protein>
    <submittedName>
        <fullName evidence="1">Uncharacterized protein</fullName>
    </submittedName>
</protein>
<dbReference type="Proteomes" id="UP000192257">
    <property type="component" value="Unassembled WGS sequence"/>
</dbReference>
<organism evidence="1 2">
    <name type="scientific">Trypanosoma theileri</name>
    <dbReference type="NCBI Taxonomy" id="67003"/>
    <lineage>
        <taxon>Eukaryota</taxon>
        <taxon>Discoba</taxon>
        <taxon>Euglenozoa</taxon>
        <taxon>Kinetoplastea</taxon>
        <taxon>Metakinetoplastina</taxon>
        <taxon>Trypanosomatida</taxon>
        <taxon>Trypanosomatidae</taxon>
        <taxon>Trypanosoma</taxon>
    </lineage>
</organism>
<evidence type="ECO:0000313" key="1">
    <source>
        <dbReference type="EMBL" id="ORC87886.1"/>
    </source>
</evidence>
<comment type="caution">
    <text evidence="1">The sequence shown here is derived from an EMBL/GenBank/DDBJ whole genome shotgun (WGS) entry which is preliminary data.</text>
</comment>
<proteinExistence type="predicted"/>
<keyword evidence="2" id="KW-1185">Reference proteome</keyword>
<name>A0A1X0NT46_9TRYP</name>
<dbReference type="VEuPathDB" id="TriTrypDB:TM35_000191300"/>
<dbReference type="RefSeq" id="XP_028881952.1">
    <property type="nucleotide sequence ID" value="XM_029026628.1"/>
</dbReference>
<evidence type="ECO:0000313" key="2">
    <source>
        <dbReference type="Proteomes" id="UP000192257"/>
    </source>
</evidence>
<gene>
    <name evidence="1" type="ORF">TM35_000191300</name>
</gene>
<reference evidence="1 2" key="1">
    <citation type="submission" date="2017-03" db="EMBL/GenBank/DDBJ databases">
        <title>An alternative strategy for trypanosome survival in the mammalian bloodstream revealed through genome and transcriptome analysis of the ubiquitous bovine parasite Trypanosoma (Megatrypanum) theileri.</title>
        <authorList>
            <person name="Kelly S."/>
            <person name="Ivens A."/>
            <person name="Mott A."/>
            <person name="O'Neill E."/>
            <person name="Emms D."/>
            <person name="Macleod O."/>
            <person name="Voorheis P."/>
            <person name="Matthews J."/>
            <person name="Matthews K."/>
            <person name="Carrington M."/>
        </authorList>
    </citation>
    <scope>NUCLEOTIDE SEQUENCE [LARGE SCALE GENOMIC DNA]</scope>
    <source>
        <strain evidence="1">Edinburgh</strain>
    </source>
</reference>
<dbReference type="OrthoDB" id="248674at2759"/>